<dbReference type="Pfam" id="PF00108">
    <property type="entry name" value="Thiolase_N"/>
    <property type="match status" value="1"/>
</dbReference>
<dbReference type="GO" id="GO:0019619">
    <property type="term" value="P:3,4-dihydroxybenzoate catabolic process"/>
    <property type="evidence" value="ECO:0007669"/>
    <property type="project" value="InterPro"/>
</dbReference>
<name>A0A2W2CT40_9ACTN</name>
<evidence type="ECO:0000256" key="13">
    <source>
        <dbReference type="ARBA" id="ARBA00048527"/>
    </source>
</evidence>
<dbReference type="OrthoDB" id="5167532at2"/>
<feature type="active site" description="Proton acceptor" evidence="14">
    <location>
        <position position="356"/>
    </location>
</feature>
<feature type="active site" description="Proton acceptor" evidence="14">
    <location>
        <position position="386"/>
    </location>
</feature>
<dbReference type="InterPro" id="IPR020613">
    <property type="entry name" value="Thiolase_CS"/>
</dbReference>
<gene>
    <name evidence="18" type="primary">pcaF</name>
    <name evidence="18" type="ORF">C1I99_23335</name>
</gene>
<dbReference type="Pfam" id="PF02803">
    <property type="entry name" value="Thiolase_C"/>
    <property type="match status" value="1"/>
</dbReference>
<accession>A0A2W2CT40</accession>
<keyword evidence="19" id="KW-1185">Reference proteome</keyword>
<evidence type="ECO:0000256" key="5">
    <source>
        <dbReference type="ARBA" id="ARBA00012705"/>
    </source>
</evidence>
<dbReference type="AlphaFoldDB" id="A0A2W2CT40"/>
<dbReference type="InterPro" id="IPR020610">
    <property type="entry name" value="Thiolase_AS"/>
</dbReference>
<evidence type="ECO:0000256" key="15">
    <source>
        <dbReference type="RuleBase" id="RU003557"/>
    </source>
</evidence>
<comment type="pathway">
    <text evidence="2">Aromatic compound metabolism; beta-ketoadipate pathway; acetyl-CoA and succinyl-CoA from 3-oxoadipate: step 2/2.</text>
</comment>
<comment type="catalytic activity">
    <reaction evidence="13">
        <text>succinyl-CoA + acetyl-CoA = 3-oxoadipyl-CoA + CoA</text>
        <dbReference type="Rhea" id="RHEA:19481"/>
        <dbReference type="ChEBI" id="CHEBI:57287"/>
        <dbReference type="ChEBI" id="CHEBI:57288"/>
        <dbReference type="ChEBI" id="CHEBI:57292"/>
        <dbReference type="ChEBI" id="CHEBI:57348"/>
        <dbReference type="EC" id="2.3.1.174"/>
    </reaction>
</comment>
<dbReference type="PANTHER" id="PTHR18919:SF107">
    <property type="entry name" value="ACETYL-COA ACETYLTRANSFERASE, CYTOSOLIC"/>
    <property type="match status" value="1"/>
</dbReference>
<dbReference type="PROSITE" id="PS00737">
    <property type="entry name" value="THIOLASE_2"/>
    <property type="match status" value="1"/>
</dbReference>
<keyword evidence="9 15" id="KW-0012">Acyltransferase</keyword>
<dbReference type="GO" id="GO:0033812">
    <property type="term" value="F:3-oxoadipyl-CoA thiolase activity"/>
    <property type="evidence" value="ECO:0007669"/>
    <property type="project" value="UniProtKB-EC"/>
</dbReference>
<evidence type="ECO:0000256" key="3">
    <source>
        <dbReference type="ARBA" id="ARBA00010982"/>
    </source>
</evidence>
<keyword evidence="8" id="KW-0058">Aromatic hydrocarbons catabolism</keyword>
<evidence type="ECO:0000256" key="8">
    <source>
        <dbReference type="ARBA" id="ARBA00022797"/>
    </source>
</evidence>
<dbReference type="GO" id="GO:0003985">
    <property type="term" value="F:acetyl-CoA C-acetyltransferase activity"/>
    <property type="evidence" value="ECO:0007669"/>
    <property type="project" value="UniProtKB-EC"/>
</dbReference>
<dbReference type="EC" id="2.3.1.9" evidence="5"/>
<dbReference type="InterPro" id="IPR012793">
    <property type="entry name" value="PcaF"/>
</dbReference>
<evidence type="ECO:0000313" key="19">
    <source>
        <dbReference type="Proteomes" id="UP000248749"/>
    </source>
</evidence>
<dbReference type="NCBIfam" id="NF006551">
    <property type="entry name" value="PRK09050.1"/>
    <property type="match status" value="1"/>
</dbReference>
<evidence type="ECO:0000256" key="7">
    <source>
        <dbReference type="ARBA" id="ARBA00022679"/>
    </source>
</evidence>
<comment type="caution">
    <text evidence="18">The sequence shown here is derived from an EMBL/GenBank/DDBJ whole genome shotgun (WGS) entry which is preliminary data.</text>
</comment>
<reference evidence="18 19" key="1">
    <citation type="submission" date="2018-01" db="EMBL/GenBank/DDBJ databases">
        <title>Draft genome sequence of Salinispora sp. 13K206.</title>
        <authorList>
            <person name="Sahin N."/>
            <person name="Saygin H."/>
            <person name="Ay H."/>
        </authorList>
    </citation>
    <scope>NUCLEOTIDE SEQUENCE [LARGE SCALE GENOMIC DNA]</scope>
    <source>
        <strain evidence="18 19">13K206</strain>
    </source>
</reference>
<comment type="function">
    <text evidence="1">Catalyzes thiolytic cleavage of beta-ketoadipyl-CoA to succinyl-CoA and acetyl-CoA.</text>
</comment>
<feature type="active site" description="Acyl-thioester intermediate" evidence="14">
    <location>
        <position position="90"/>
    </location>
</feature>
<feature type="domain" description="Thiolase C-terminal" evidence="17">
    <location>
        <begin position="275"/>
        <end position="398"/>
    </location>
</feature>
<dbReference type="Gene3D" id="3.40.47.10">
    <property type="match status" value="1"/>
</dbReference>
<dbReference type="CDD" id="cd00751">
    <property type="entry name" value="thiolase"/>
    <property type="match status" value="1"/>
</dbReference>
<sequence length="401" mass="41447">MTVAYLVAGVRTPIGRYGGALAGVRPDDLAAHVIRELAARHPAVDWARVDDVILGCANQAGEDNRNVARMAALLAGLPEQVPGSTVNRLCGSGLDALATAARSIVAGEADLVVAGGVESMSRAPFVLPKATTAYSRAAEVYDTTIGWRLVNPRMAKHWGIDSMPETAENVAAEYGVGRAEQDEFAYRSQQRAAKAQADGRFAEEIVPVSVPAGRTGTRLVEVDEHPRETSLEKLAALPTPFREGGTVTAGNSSGVNDGAVALLVASEAAVARHGLTPLARISGAAAAGVPPRIMGVGPVPATRKLLDRHGIGLDAVDVIELNEAFAAQSVAVLRELGLPEDAEHVNPNGGAIALGHPLGASGARLALTAALELRRRDGRRALATMCVGVGQGISLLLEAPA</sequence>
<evidence type="ECO:0000256" key="6">
    <source>
        <dbReference type="ARBA" id="ARBA00016181"/>
    </source>
</evidence>
<dbReference type="PANTHER" id="PTHR18919">
    <property type="entry name" value="ACETYL-COA C-ACYLTRANSFERASE"/>
    <property type="match status" value="1"/>
</dbReference>
<comment type="similarity">
    <text evidence="3 15">Belongs to the thiolase-like superfamily. Thiolase family.</text>
</comment>
<organism evidence="18 19">
    <name type="scientific">Micromonospora deserti</name>
    <dbReference type="NCBI Taxonomy" id="2070366"/>
    <lineage>
        <taxon>Bacteria</taxon>
        <taxon>Bacillati</taxon>
        <taxon>Actinomycetota</taxon>
        <taxon>Actinomycetes</taxon>
        <taxon>Micromonosporales</taxon>
        <taxon>Micromonosporaceae</taxon>
        <taxon>Micromonospora</taxon>
    </lineage>
</organism>
<proteinExistence type="inferred from homology"/>
<evidence type="ECO:0000256" key="14">
    <source>
        <dbReference type="PIRSR" id="PIRSR000429-1"/>
    </source>
</evidence>
<dbReference type="InterPro" id="IPR020616">
    <property type="entry name" value="Thiolase_N"/>
</dbReference>
<dbReference type="NCBIfam" id="TIGR02430">
    <property type="entry name" value="pcaF"/>
    <property type="match status" value="1"/>
</dbReference>
<dbReference type="NCBIfam" id="TIGR01930">
    <property type="entry name" value="AcCoA-C-Actrans"/>
    <property type="match status" value="1"/>
</dbReference>
<dbReference type="EMBL" id="POUB01000205">
    <property type="protein sequence ID" value="PZF91549.1"/>
    <property type="molecule type" value="Genomic_DNA"/>
</dbReference>
<protein>
    <recommendedName>
        <fullName evidence="6">Beta-ketoadipyl-CoA thiolase</fullName>
        <ecNumber evidence="4">2.3.1.174</ecNumber>
        <ecNumber evidence="5">2.3.1.9</ecNumber>
    </recommendedName>
    <alternativeName>
        <fullName evidence="12">3-oxoadipyl-CoA thiolase</fullName>
    </alternativeName>
    <alternativeName>
        <fullName evidence="10">Acetoacetyl-CoA thiolase</fullName>
    </alternativeName>
    <alternativeName>
        <fullName evidence="11">Probable acetyl-CoA acetyltransferase</fullName>
    </alternativeName>
</protein>
<dbReference type="PROSITE" id="PS00099">
    <property type="entry name" value="THIOLASE_3"/>
    <property type="match status" value="1"/>
</dbReference>
<dbReference type="RefSeq" id="WP_111136361.1">
    <property type="nucleotide sequence ID" value="NZ_POUB01000205.1"/>
</dbReference>
<evidence type="ECO:0000259" key="16">
    <source>
        <dbReference type="Pfam" id="PF00108"/>
    </source>
</evidence>
<keyword evidence="7 15" id="KW-0808">Transferase</keyword>
<dbReference type="SUPFAM" id="SSF53901">
    <property type="entry name" value="Thiolase-like"/>
    <property type="match status" value="2"/>
</dbReference>
<dbReference type="PIRSF" id="PIRSF000429">
    <property type="entry name" value="Ac-CoA_Ac_transf"/>
    <property type="match status" value="1"/>
</dbReference>
<dbReference type="PROSITE" id="PS00098">
    <property type="entry name" value="THIOLASE_1"/>
    <property type="match status" value="1"/>
</dbReference>
<evidence type="ECO:0000256" key="11">
    <source>
        <dbReference type="ARBA" id="ARBA00040529"/>
    </source>
</evidence>
<dbReference type="InterPro" id="IPR016039">
    <property type="entry name" value="Thiolase-like"/>
</dbReference>
<evidence type="ECO:0000259" key="17">
    <source>
        <dbReference type="Pfam" id="PF02803"/>
    </source>
</evidence>
<dbReference type="InterPro" id="IPR002155">
    <property type="entry name" value="Thiolase"/>
</dbReference>
<evidence type="ECO:0000256" key="9">
    <source>
        <dbReference type="ARBA" id="ARBA00023315"/>
    </source>
</evidence>
<feature type="domain" description="Thiolase N-terminal" evidence="16">
    <location>
        <begin position="5"/>
        <end position="267"/>
    </location>
</feature>
<evidence type="ECO:0000256" key="10">
    <source>
        <dbReference type="ARBA" id="ARBA00030755"/>
    </source>
</evidence>
<evidence type="ECO:0000256" key="2">
    <source>
        <dbReference type="ARBA" id="ARBA00005071"/>
    </source>
</evidence>
<dbReference type="InterPro" id="IPR020617">
    <property type="entry name" value="Thiolase_C"/>
</dbReference>
<dbReference type="Proteomes" id="UP000248749">
    <property type="component" value="Unassembled WGS sequence"/>
</dbReference>
<dbReference type="InterPro" id="IPR020615">
    <property type="entry name" value="Thiolase_acyl_enz_int_AS"/>
</dbReference>
<evidence type="ECO:0000256" key="12">
    <source>
        <dbReference type="ARBA" id="ARBA00041222"/>
    </source>
</evidence>
<evidence type="ECO:0000313" key="18">
    <source>
        <dbReference type="EMBL" id="PZF91549.1"/>
    </source>
</evidence>
<evidence type="ECO:0000256" key="4">
    <source>
        <dbReference type="ARBA" id="ARBA00012233"/>
    </source>
</evidence>
<dbReference type="EC" id="2.3.1.174" evidence="4"/>
<dbReference type="FunFam" id="3.40.47.10:FF:000010">
    <property type="entry name" value="Acetyl-CoA acetyltransferase (Thiolase)"/>
    <property type="match status" value="1"/>
</dbReference>
<evidence type="ECO:0000256" key="1">
    <source>
        <dbReference type="ARBA" id="ARBA00003720"/>
    </source>
</evidence>